<dbReference type="InterPro" id="IPR036770">
    <property type="entry name" value="Ankyrin_rpt-contain_sf"/>
</dbReference>
<dbReference type="GO" id="GO:0004540">
    <property type="term" value="F:RNA nuclease activity"/>
    <property type="evidence" value="ECO:0007669"/>
    <property type="project" value="TreeGrafter"/>
</dbReference>
<keyword evidence="2 3" id="KW-0040">ANK repeat</keyword>
<dbReference type="EMBL" id="CASHTH010004336">
    <property type="protein sequence ID" value="CAI8056202.1"/>
    <property type="molecule type" value="Genomic_DNA"/>
</dbReference>
<keyword evidence="6" id="KW-1185">Reference proteome</keyword>
<evidence type="ECO:0000256" key="3">
    <source>
        <dbReference type="PROSITE-ProRule" id="PRU00023"/>
    </source>
</evidence>
<dbReference type="Proteomes" id="UP001174909">
    <property type="component" value="Unassembled WGS sequence"/>
</dbReference>
<reference evidence="5" key="1">
    <citation type="submission" date="2023-03" db="EMBL/GenBank/DDBJ databases">
        <authorList>
            <person name="Steffen K."/>
            <person name="Cardenas P."/>
        </authorList>
    </citation>
    <scope>NUCLEOTIDE SEQUENCE</scope>
</reference>
<dbReference type="Pfam" id="PF12796">
    <property type="entry name" value="Ank_2"/>
    <property type="match status" value="1"/>
</dbReference>
<dbReference type="InterPro" id="IPR002110">
    <property type="entry name" value="Ankyrin_rpt"/>
</dbReference>
<accession>A0AA35XLU7</accession>
<dbReference type="Gene3D" id="1.25.40.20">
    <property type="entry name" value="Ankyrin repeat-containing domain"/>
    <property type="match status" value="1"/>
</dbReference>
<dbReference type="SMART" id="SM00248">
    <property type="entry name" value="ANK"/>
    <property type="match status" value="2"/>
</dbReference>
<evidence type="ECO:0008006" key="7">
    <source>
        <dbReference type="Google" id="ProtNLM"/>
    </source>
</evidence>
<name>A0AA35XLU7_GEOBA</name>
<feature type="non-terminal residue" evidence="5">
    <location>
        <position position="1"/>
    </location>
</feature>
<dbReference type="PROSITE" id="PS50088">
    <property type="entry name" value="ANK_REPEAT"/>
    <property type="match status" value="1"/>
</dbReference>
<protein>
    <recommendedName>
        <fullName evidence="7">Ankyrin repeat domain-containing protein</fullName>
    </recommendedName>
</protein>
<evidence type="ECO:0000313" key="6">
    <source>
        <dbReference type="Proteomes" id="UP001174909"/>
    </source>
</evidence>
<comment type="caution">
    <text evidence="5">The sequence shown here is derived from an EMBL/GenBank/DDBJ whole genome shotgun (WGS) entry which is preliminary data.</text>
</comment>
<dbReference type="PANTHER" id="PTHR24141">
    <property type="entry name" value="2-5A-DEPENDENT RIBONUCLEASE"/>
    <property type="match status" value="1"/>
</dbReference>
<proteinExistence type="predicted"/>
<dbReference type="AlphaFoldDB" id="A0AA35XLU7"/>
<evidence type="ECO:0000256" key="2">
    <source>
        <dbReference type="ARBA" id="ARBA00023043"/>
    </source>
</evidence>
<dbReference type="PANTHER" id="PTHR24141:SF1">
    <property type="entry name" value="2-5A-DEPENDENT RIBONUCLEASE"/>
    <property type="match status" value="1"/>
</dbReference>
<gene>
    <name evidence="5" type="ORF">GBAR_LOCUS30624</name>
</gene>
<evidence type="ECO:0000256" key="1">
    <source>
        <dbReference type="ARBA" id="ARBA00022737"/>
    </source>
</evidence>
<feature type="repeat" description="ANK" evidence="3">
    <location>
        <begin position="83"/>
        <end position="106"/>
    </location>
</feature>
<dbReference type="SUPFAM" id="SSF48403">
    <property type="entry name" value="Ankyrin repeat"/>
    <property type="match status" value="1"/>
</dbReference>
<feature type="region of interest" description="Disordered" evidence="4">
    <location>
        <begin position="114"/>
        <end position="134"/>
    </location>
</feature>
<dbReference type="GO" id="GO:0006396">
    <property type="term" value="P:RNA processing"/>
    <property type="evidence" value="ECO:0007669"/>
    <property type="project" value="TreeGrafter"/>
</dbReference>
<dbReference type="PROSITE" id="PS50297">
    <property type="entry name" value="ANK_REP_REGION"/>
    <property type="match status" value="1"/>
</dbReference>
<dbReference type="GO" id="GO:0003723">
    <property type="term" value="F:RNA binding"/>
    <property type="evidence" value="ECO:0007669"/>
    <property type="project" value="TreeGrafter"/>
</dbReference>
<keyword evidence="1" id="KW-0677">Repeat</keyword>
<organism evidence="5 6">
    <name type="scientific">Geodia barretti</name>
    <name type="common">Barrett's horny sponge</name>
    <dbReference type="NCBI Taxonomy" id="519541"/>
    <lineage>
        <taxon>Eukaryota</taxon>
        <taxon>Metazoa</taxon>
        <taxon>Porifera</taxon>
        <taxon>Demospongiae</taxon>
        <taxon>Heteroscleromorpha</taxon>
        <taxon>Tetractinellida</taxon>
        <taxon>Astrophorina</taxon>
        <taxon>Geodiidae</taxon>
        <taxon>Geodia</taxon>
    </lineage>
</organism>
<sequence length="166" mass="17359">MRMRSLGRRFCAVSACKQTGQRQSCGMEKAEGDGSPAHPGVGRRAAALSLTLLLIQACASGDVAAVVDLVSGKNADPFASDESGRTPLGVASEAGHIEVIRFLMERDKEGLAVSGAGGTTPLHDKEGLSGSSALLQASRNGDLSQVKYLVEERHVDPHSCEDEAKQ</sequence>
<evidence type="ECO:0000313" key="5">
    <source>
        <dbReference type="EMBL" id="CAI8056202.1"/>
    </source>
</evidence>
<evidence type="ECO:0000256" key="4">
    <source>
        <dbReference type="SAM" id="MobiDB-lite"/>
    </source>
</evidence>